<dbReference type="SUPFAM" id="SSF82549">
    <property type="entry name" value="DAK1/DegV-like"/>
    <property type="match status" value="1"/>
</dbReference>
<feature type="domain" description="DhaK" evidence="2">
    <location>
        <begin position="1"/>
        <end position="221"/>
    </location>
</feature>
<evidence type="ECO:0000256" key="1">
    <source>
        <dbReference type="SAM" id="MobiDB-lite"/>
    </source>
</evidence>
<accession>W9ZCQ0</accession>
<feature type="compositionally biased region" description="Polar residues" evidence="1">
    <location>
        <begin position="386"/>
        <end position="395"/>
    </location>
</feature>
<dbReference type="PROSITE" id="PS51481">
    <property type="entry name" value="DHAK"/>
    <property type="match status" value="1"/>
</dbReference>
<feature type="region of interest" description="Disordered" evidence="1">
    <location>
        <begin position="252"/>
        <end position="349"/>
    </location>
</feature>
<gene>
    <name evidence="3" type="ORF">A1O3_00854</name>
</gene>
<comment type="caution">
    <text evidence="3">The sequence shown here is derived from an EMBL/GenBank/DDBJ whole genome shotgun (WGS) entry which is preliminary data.</text>
</comment>
<dbReference type="GO" id="GO:0004371">
    <property type="term" value="F:glycerone kinase activity"/>
    <property type="evidence" value="ECO:0007669"/>
    <property type="project" value="InterPro"/>
</dbReference>
<dbReference type="InterPro" id="IPR004006">
    <property type="entry name" value="DhaK_dom"/>
</dbReference>
<dbReference type="OrthoDB" id="4152926at2759"/>
<feature type="compositionally biased region" description="Low complexity" evidence="1">
    <location>
        <begin position="267"/>
        <end position="282"/>
    </location>
</feature>
<feature type="region of interest" description="Disordered" evidence="1">
    <location>
        <begin position="364"/>
        <end position="404"/>
    </location>
</feature>
<sequence>MAASVETGSSMMGLPAALDIRVEDIVAFDLNTKTGETTNPGATAEASAGTGTGAGLILVAKTCDALTKMGYEDADVRKVGILVERNLMTALSTQLAKVPNEDEPETINEDEVAGEVGLMLQGLLDKNIPRSRNVQVNSNEPVVFINRSDTYDRTVFAHVVDETVRLLQQKWNIWPVRVYGGPCVKASTDGFSITLLNVVNTDIGGPSMVQLLDAACGAPEWCSFTRTEAWRERDLLYREERDVPWREDESVWDDISERSSQSDGDASLDSQPLSLVSSSSPEPTEPDHEQQPGGDDAGASLTPEVISKYESAAPPAQETTPADSETGEPSWAHQYQSPERHVEHPTWDRHDDSVSLLDLIKSQVSRLAPSDKHEDASDERQGEAVDQTSQAQDNPATEDEFVVV</sequence>
<dbReference type="eggNOG" id="KOG2426">
    <property type="taxonomic scope" value="Eukaryota"/>
</dbReference>
<dbReference type="EMBL" id="AMGY01000001">
    <property type="protein sequence ID" value="EXJ92304.1"/>
    <property type="molecule type" value="Genomic_DNA"/>
</dbReference>
<name>W9ZCQ0_9EURO</name>
<dbReference type="Proteomes" id="UP000019478">
    <property type="component" value="Unassembled WGS sequence"/>
</dbReference>
<dbReference type="RefSeq" id="XP_007729194.1">
    <property type="nucleotide sequence ID" value="XM_007731004.1"/>
</dbReference>
<reference evidence="3 4" key="1">
    <citation type="submission" date="2013-03" db="EMBL/GenBank/DDBJ databases">
        <title>The Genome Sequence of Capronia epimyces CBS 606.96.</title>
        <authorList>
            <consortium name="The Broad Institute Genomics Platform"/>
            <person name="Cuomo C."/>
            <person name="de Hoog S."/>
            <person name="Gorbushina A."/>
            <person name="Walker B."/>
            <person name="Young S.K."/>
            <person name="Zeng Q."/>
            <person name="Gargeya S."/>
            <person name="Fitzgerald M."/>
            <person name="Haas B."/>
            <person name="Abouelleil A."/>
            <person name="Allen A.W."/>
            <person name="Alvarado L."/>
            <person name="Arachchi H.M."/>
            <person name="Berlin A.M."/>
            <person name="Chapman S.B."/>
            <person name="Gainer-Dewar J."/>
            <person name="Goldberg J."/>
            <person name="Griggs A."/>
            <person name="Gujja S."/>
            <person name="Hansen M."/>
            <person name="Howarth C."/>
            <person name="Imamovic A."/>
            <person name="Ireland A."/>
            <person name="Larimer J."/>
            <person name="McCowan C."/>
            <person name="Murphy C."/>
            <person name="Pearson M."/>
            <person name="Poon T.W."/>
            <person name="Priest M."/>
            <person name="Roberts A."/>
            <person name="Saif S."/>
            <person name="Shea T."/>
            <person name="Sisk P."/>
            <person name="Sykes S."/>
            <person name="Wortman J."/>
            <person name="Nusbaum C."/>
            <person name="Birren B."/>
        </authorList>
    </citation>
    <scope>NUCLEOTIDE SEQUENCE [LARGE SCALE GENOMIC DNA]</scope>
    <source>
        <strain evidence="3 4">CBS 606.96</strain>
    </source>
</reference>
<keyword evidence="4" id="KW-1185">Reference proteome</keyword>
<evidence type="ECO:0000259" key="2">
    <source>
        <dbReference type="PROSITE" id="PS51481"/>
    </source>
</evidence>
<feature type="compositionally biased region" description="Basic and acidic residues" evidence="1">
    <location>
        <begin position="369"/>
        <end position="383"/>
    </location>
</feature>
<organism evidence="3 4">
    <name type="scientific">Capronia epimyces CBS 606.96</name>
    <dbReference type="NCBI Taxonomy" id="1182542"/>
    <lineage>
        <taxon>Eukaryota</taxon>
        <taxon>Fungi</taxon>
        <taxon>Dikarya</taxon>
        <taxon>Ascomycota</taxon>
        <taxon>Pezizomycotina</taxon>
        <taxon>Eurotiomycetes</taxon>
        <taxon>Chaetothyriomycetidae</taxon>
        <taxon>Chaetothyriales</taxon>
        <taxon>Herpotrichiellaceae</taxon>
        <taxon>Capronia</taxon>
    </lineage>
</organism>
<evidence type="ECO:0000313" key="4">
    <source>
        <dbReference type="Proteomes" id="UP000019478"/>
    </source>
</evidence>
<dbReference type="STRING" id="1182542.W9ZCQ0"/>
<dbReference type="GeneID" id="19164994"/>
<feature type="compositionally biased region" description="Basic and acidic residues" evidence="1">
    <location>
        <begin position="338"/>
        <end position="349"/>
    </location>
</feature>
<dbReference type="HOGENOM" id="CLU_676201_0_0_1"/>
<dbReference type="GO" id="GO:0006071">
    <property type="term" value="P:glycerol metabolic process"/>
    <property type="evidence" value="ECO:0007669"/>
    <property type="project" value="InterPro"/>
</dbReference>
<evidence type="ECO:0000313" key="3">
    <source>
        <dbReference type="EMBL" id="EXJ92304.1"/>
    </source>
</evidence>
<dbReference type="AlphaFoldDB" id="W9ZCQ0"/>
<protein>
    <recommendedName>
        <fullName evidence="2">DhaK domain-containing protein</fullName>
    </recommendedName>
</protein>
<proteinExistence type="predicted"/>
<dbReference type="Gene3D" id="3.30.1180.20">
    <property type="entry name" value="Dihydroxyacetone kinase, domain 2"/>
    <property type="match status" value="1"/>
</dbReference>